<evidence type="ECO:0000313" key="2">
    <source>
        <dbReference type="EMBL" id="PVZ93203.1"/>
    </source>
</evidence>
<accession>A0A2V1HKR1</accession>
<feature type="transmembrane region" description="Helical" evidence="1">
    <location>
        <begin position="74"/>
        <end position="92"/>
    </location>
</feature>
<evidence type="ECO:0000313" key="3">
    <source>
        <dbReference type="Proteomes" id="UP000244893"/>
    </source>
</evidence>
<feature type="transmembrane region" description="Helical" evidence="1">
    <location>
        <begin position="21"/>
        <end position="43"/>
    </location>
</feature>
<keyword evidence="3" id="KW-1185">Reference proteome</keyword>
<dbReference type="RefSeq" id="WP_116757969.1">
    <property type="nucleotide sequence ID" value="NZ_JBHUEX010000003.1"/>
</dbReference>
<evidence type="ECO:0000256" key="1">
    <source>
        <dbReference type="SAM" id="Phobius"/>
    </source>
</evidence>
<name>A0A2V1HKR1_9MICO</name>
<organism evidence="2 3">
    <name type="scientific">Amnibacterium flavum</name>
    <dbReference type="NCBI Taxonomy" id="2173173"/>
    <lineage>
        <taxon>Bacteria</taxon>
        <taxon>Bacillati</taxon>
        <taxon>Actinomycetota</taxon>
        <taxon>Actinomycetes</taxon>
        <taxon>Micrococcales</taxon>
        <taxon>Microbacteriaceae</taxon>
        <taxon>Amnibacterium</taxon>
    </lineage>
</organism>
<sequence>MSLERAAAQANIVAIGRRQSRVARGSSVGSFATFVALAGHVLAGGGVPSYTAIALALAGSCLLGILVAGDRLTLGRLSIGAAAAQLIYHYVFSLNAHRDTGVPAGHHMVPTALPETGGAVHPDMTVMHLIAATLTILYVTLGQRFVAYALRAGLRRLRRILTVPIPVNSARPSAPRPEHTEQQWQSSTISRWFLRRGPPSAFVIAHP</sequence>
<feature type="transmembrane region" description="Helical" evidence="1">
    <location>
        <begin position="126"/>
        <end position="150"/>
    </location>
</feature>
<dbReference type="AlphaFoldDB" id="A0A2V1HKR1"/>
<proteinExistence type="predicted"/>
<reference evidence="2 3" key="1">
    <citation type="submission" date="2018-05" db="EMBL/GenBank/DDBJ databases">
        <title>Amnibacterium sp. M8JJ-5, whole genome shotgun sequence.</title>
        <authorList>
            <person name="Tuo L."/>
        </authorList>
    </citation>
    <scope>NUCLEOTIDE SEQUENCE [LARGE SCALE GENOMIC DNA]</scope>
    <source>
        <strain evidence="2 3">M8JJ-5</strain>
    </source>
</reference>
<gene>
    <name evidence="2" type="ORF">DDQ50_16930</name>
</gene>
<keyword evidence="1" id="KW-0472">Membrane</keyword>
<keyword evidence="1" id="KW-1133">Transmembrane helix</keyword>
<keyword evidence="1" id="KW-0812">Transmembrane</keyword>
<dbReference type="Proteomes" id="UP000244893">
    <property type="component" value="Unassembled WGS sequence"/>
</dbReference>
<protein>
    <submittedName>
        <fullName evidence="2">Uncharacterized protein</fullName>
    </submittedName>
</protein>
<comment type="caution">
    <text evidence="2">The sequence shown here is derived from an EMBL/GenBank/DDBJ whole genome shotgun (WGS) entry which is preliminary data.</text>
</comment>
<dbReference type="EMBL" id="QEOP01000006">
    <property type="protein sequence ID" value="PVZ93203.1"/>
    <property type="molecule type" value="Genomic_DNA"/>
</dbReference>
<feature type="transmembrane region" description="Helical" evidence="1">
    <location>
        <begin position="49"/>
        <end position="67"/>
    </location>
</feature>